<feature type="domain" description="Histidine kinase/HSP90-like ATPase" evidence="1">
    <location>
        <begin position="19"/>
        <end position="98"/>
    </location>
</feature>
<sequence>MASDVGERRRESGVARVESPVTVRATLDETTVDIAVSDSGDGVPKREQAVIAGGLSISQLDHSRGLGLWVVSYVAESLDGRLRFEDDGTEVVLADLPVE</sequence>
<dbReference type="SUPFAM" id="SSF55874">
    <property type="entry name" value="ATPase domain of HSP90 chaperone/DNA topoisomerase II/histidine kinase"/>
    <property type="match status" value="1"/>
</dbReference>
<dbReference type="InterPro" id="IPR036890">
    <property type="entry name" value="HATPase_C_sf"/>
</dbReference>
<keyword evidence="7" id="KW-1185">Reference proteome</keyword>
<evidence type="ECO:0000313" key="6">
    <source>
        <dbReference type="Proteomes" id="UP000326302"/>
    </source>
</evidence>
<dbReference type="EMBL" id="QKKZ01000003">
    <property type="protein sequence ID" value="KAB7514011.1"/>
    <property type="molecule type" value="Genomic_DNA"/>
</dbReference>
<accession>A0A5N5U7N2</accession>
<evidence type="ECO:0000313" key="4">
    <source>
        <dbReference type="EMBL" id="KAB7518676.1"/>
    </source>
</evidence>
<evidence type="ECO:0000313" key="3">
    <source>
        <dbReference type="EMBL" id="KAB7514409.1"/>
    </source>
</evidence>
<evidence type="ECO:0000313" key="5">
    <source>
        <dbReference type="Proteomes" id="UP000326207"/>
    </source>
</evidence>
<accession>A0A5N5U840</accession>
<protein>
    <recommendedName>
        <fullName evidence="1">Histidine kinase/HSP90-like ATPase domain-containing protein</fullName>
    </recommendedName>
</protein>
<name>A0A5N5U7N2_9EURY</name>
<organism evidence="3 6">
    <name type="scientific">Halosegnis rubeus</name>
    <dbReference type="NCBI Taxonomy" id="2212850"/>
    <lineage>
        <taxon>Archaea</taxon>
        <taxon>Methanobacteriati</taxon>
        <taxon>Methanobacteriota</taxon>
        <taxon>Stenosarchaea group</taxon>
        <taxon>Halobacteria</taxon>
        <taxon>Halobacteriales</taxon>
        <taxon>Natronomonadaceae</taxon>
        <taxon>Halosegnis</taxon>
    </lineage>
</organism>
<evidence type="ECO:0000313" key="2">
    <source>
        <dbReference type="EMBL" id="KAB7514011.1"/>
    </source>
</evidence>
<dbReference type="Proteomes" id="UP000326207">
    <property type="component" value="Unassembled WGS sequence"/>
</dbReference>
<gene>
    <name evidence="2" type="ORF">DM867_09530</name>
    <name evidence="3" type="ORF">DMP03_11165</name>
    <name evidence="4" type="ORF">DP108_05745</name>
</gene>
<dbReference type="EMBL" id="QJOW01000004">
    <property type="protein sequence ID" value="KAB7514409.1"/>
    <property type="molecule type" value="Genomic_DNA"/>
</dbReference>
<dbReference type="EMBL" id="QMDY01000003">
    <property type="protein sequence ID" value="KAB7518676.1"/>
    <property type="molecule type" value="Genomic_DNA"/>
</dbReference>
<proteinExistence type="predicted"/>
<dbReference type="Proteomes" id="UP000326302">
    <property type="component" value="Unassembled WGS sequence"/>
</dbReference>
<accession>A0A5N5UIU1</accession>
<dbReference type="Gene3D" id="3.30.565.10">
    <property type="entry name" value="Histidine kinase-like ATPase, C-terminal domain"/>
    <property type="match status" value="1"/>
</dbReference>
<dbReference type="AlphaFoldDB" id="A0A5N5U7N2"/>
<comment type="caution">
    <text evidence="3">The sequence shown here is derived from an EMBL/GenBank/DDBJ whole genome shotgun (WGS) entry which is preliminary data.</text>
</comment>
<dbReference type="Proteomes" id="UP000326865">
    <property type="component" value="Unassembled WGS sequence"/>
</dbReference>
<dbReference type="InterPro" id="IPR003594">
    <property type="entry name" value="HATPase_dom"/>
</dbReference>
<evidence type="ECO:0000259" key="1">
    <source>
        <dbReference type="Pfam" id="PF02518"/>
    </source>
</evidence>
<reference evidence="5 6" key="1">
    <citation type="submission" date="2019-10" db="EMBL/GenBank/DDBJ databases">
        <title>Unraveling microbial dark matter from salterns through culturing: the case of the genus Halosegnis.</title>
        <authorList>
            <person name="Duran-Viseras A."/>
            <person name="Andrei A.-S."/>
            <person name="Vera-Gargallo B."/>
            <person name="Ghai R."/>
            <person name="Sanchez-Porro C."/>
            <person name="Ventosa A."/>
        </authorList>
    </citation>
    <scope>NUCLEOTIDE SEQUENCE [LARGE SCALE GENOMIC DNA]</scope>
    <source>
        <strain evidence="3 6">F17-44</strain>
        <strain evidence="2 7">F18-79</strain>
        <strain evidence="4 5">F19-13</strain>
    </source>
</reference>
<evidence type="ECO:0000313" key="7">
    <source>
        <dbReference type="Proteomes" id="UP000326865"/>
    </source>
</evidence>
<dbReference type="Pfam" id="PF02518">
    <property type="entry name" value="HATPase_c"/>
    <property type="match status" value="1"/>
</dbReference>